<keyword evidence="1" id="KW-0560">Oxidoreductase</keyword>
<organism evidence="4 5">
    <name type="scientific">Paenibacillus dokdonensis</name>
    <dbReference type="NCBI Taxonomy" id="2567944"/>
    <lineage>
        <taxon>Bacteria</taxon>
        <taxon>Bacillati</taxon>
        <taxon>Bacillota</taxon>
        <taxon>Bacilli</taxon>
        <taxon>Bacillales</taxon>
        <taxon>Paenibacillaceae</taxon>
        <taxon>Paenibacillus</taxon>
    </lineage>
</organism>
<dbReference type="InterPro" id="IPR036291">
    <property type="entry name" value="NAD(P)-bd_dom_sf"/>
</dbReference>
<dbReference type="PANTHER" id="PTHR43818">
    <property type="entry name" value="BCDNA.GH03377"/>
    <property type="match status" value="1"/>
</dbReference>
<evidence type="ECO:0000313" key="5">
    <source>
        <dbReference type="Proteomes" id="UP001344632"/>
    </source>
</evidence>
<dbReference type="Pfam" id="PF22725">
    <property type="entry name" value="GFO_IDH_MocA_C3"/>
    <property type="match status" value="1"/>
</dbReference>
<dbReference type="Pfam" id="PF01408">
    <property type="entry name" value="GFO_IDH_MocA"/>
    <property type="match status" value="1"/>
</dbReference>
<sequence length="357" mass="39616">MNDEGKRLRIGVLGCGPISQYAHFEACRRAKNADLYAICDIAEDLLERMSTIHQPNKSYNDYDLMLGDPEVDAVIIGIADQFHVQAALKAIAAGKHVLVEKPLGITVEECEELRAVASRTGLTVQIGNMKRFDPGIAYAKRFVTDEMGEMLALKAWYCDSTYRYTVTDNVQPLAVLSPNALRPEGNPKLDKQRYYMLTHGSHLVDTARFLGGEIVSVNAWNTRKFGAYCWFVTAEFASGAIGHLDLTVAVRMDWHEGFQIYGEHGSVVAKTYNPWLFKATDVEVFSTRDGCYHRPLGEDAHFYKLQVEGFADTILHNVPMQGAGLDDGIAAMRTMVAIARSVESGKTVRIDDASGRL</sequence>
<dbReference type="Proteomes" id="UP001344632">
    <property type="component" value="Unassembled WGS sequence"/>
</dbReference>
<dbReference type="Gene3D" id="3.30.360.10">
    <property type="entry name" value="Dihydrodipicolinate Reductase, domain 2"/>
    <property type="match status" value="1"/>
</dbReference>
<feature type="domain" description="GFO/IDH/MocA-like oxidoreductase" evidence="3">
    <location>
        <begin position="193"/>
        <end position="267"/>
    </location>
</feature>
<dbReference type="InterPro" id="IPR055170">
    <property type="entry name" value="GFO_IDH_MocA-like_dom"/>
</dbReference>
<proteinExistence type="predicted"/>
<keyword evidence="5" id="KW-1185">Reference proteome</keyword>
<evidence type="ECO:0000256" key="1">
    <source>
        <dbReference type="ARBA" id="ARBA00023002"/>
    </source>
</evidence>
<protein>
    <submittedName>
        <fullName evidence="4">Gfo/Idh/MocA family oxidoreductase</fullName>
    </submittedName>
</protein>
<accession>A0ABU6GRV8</accession>
<dbReference type="SUPFAM" id="SSF51735">
    <property type="entry name" value="NAD(P)-binding Rossmann-fold domains"/>
    <property type="match status" value="1"/>
</dbReference>
<feature type="domain" description="Gfo/Idh/MocA-like oxidoreductase N-terminal" evidence="2">
    <location>
        <begin position="8"/>
        <end position="127"/>
    </location>
</feature>
<dbReference type="Gene3D" id="3.40.50.720">
    <property type="entry name" value="NAD(P)-binding Rossmann-like Domain"/>
    <property type="match status" value="1"/>
</dbReference>
<evidence type="ECO:0000259" key="2">
    <source>
        <dbReference type="Pfam" id="PF01408"/>
    </source>
</evidence>
<gene>
    <name evidence="4" type="ORF">P4H66_21815</name>
</gene>
<dbReference type="PANTHER" id="PTHR43818:SF11">
    <property type="entry name" value="BCDNA.GH03377"/>
    <property type="match status" value="1"/>
</dbReference>
<name>A0ABU6GRV8_9BACL</name>
<dbReference type="RefSeq" id="WP_326090228.1">
    <property type="nucleotide sequence ID" value="NZ_JARLKZ010000016.1"/>
</dbReference>
<evidence type="ECO:0000259" key="3">
    <source>
        <dbReference type="Pfam" id="PF22725"/>
    </source>
</evidence>
<dbReference type="EMBL" id="JARLKZ010000016">
    <property type="protein sequence ID" value="MEC0242451.1"/>
    <property type="molecule type" value="Genomic_DNA"/>
</dbReference>
<comment type="caution">
    <text evidence="4">The sequence shown here is derived from an EMBL/GenBank/DDBJ whole genome shotgun (WGS) entry which is preliminary data.</text>
</comment>
<evidence type="ECO:0000313" key="4">
    <source>
        <dbReference type="EMBL" id="MEC0242451.1"/>
    </source>
</evidence>
<dbReference type="SUPFAM" id="SSF55347">
    <property type="entry name" value="Glyceraldehyde-3-phosphate dehydrogenase-like, C-terminal domain"/>
    <property type="match status" value="1"/>
</dbReference>
<reference evidence="4 5" key="1">
    <citation type="submission" date="2023-03" db="EMBL/GenBank/DDBJ databases">
        <title>Bacillus Genome Sequencing.</title>
        <authorList>
            <person name="Dunlap C."/>
        </authorList>
    </citation>
    <scope>NUCLEOTIDE SEQUENCE [LARGE SCALE GENOMIC DNA]</scope>
    <source>
        <strain evidence="4 5">BD-525</strain>
    </source>
</reference>
<dbReference type="InterPro" id="IPR000683">
    <property type="entry name" value="Gfo/Idh/MocA-like_OxRdtase_N"/>
</dbReference>
<dbReference type="InterPro" id="IPR050463">
    <property type="entry name" value="Gfo/Idh/MocA_oxidrdct_glycsds"/>
</dbReference>